<evidence type="ECO:0000259" key="12">
    <source>
        <dbReference type="PROSITE" id="PS50885"/>
    </source>
</evidence>
<keyword evidence="2" id="KW-0997">Cell inner membrane</keyword>
<dbReference type="InterPro" id="IPR004089">
    <property type="entry name" value="MCPsignal_dom"/>
</dbReference>
<dbReference type="PROSITE" id="PS50111">
    <property type="entry name" value="CHEMOTAXIS_TRANSDUC_2"/>
    <property type="match status" value="1"/>
</dbReference>
<dbReference type="SUPFAM" id="SSF58104">
    <property type="entry name" value="Methyl-accepting chemotaxis protein (MCP) signaling domain"/>
    <property type="match status" value="1"/>
</dbReference>
<protein>
    <submittedName>
        <fullName evidence="13">Methyl-accepting chemotaxis protein</fullName>
    </submittedName>
</protein>
<evidence type="ECO:0000313" key="14">
    <source>
        <dbReference type="Proteomes" id="UP001056649"/>
    </source>
</evidence>
<proteinExistence type="inferred from homology"/>
<dbReference type="FunFam" id="1.10.287.950:FF:000001">
    <property type="entry name" value="Methyl-accepting chemotaxis sensory transducer"/>
    <property type="match status" value="1"/>
</dbReference>
<dbReference type="PANTHER" id="PTHR32089:SF119">
    <property type="entry name" value="METHYL-ACCEPTING CHEMOTAXIS PROTEIN CTPL"/>
    <property type="match status" value="1"/>
</dbReference>
<evidence type="ECO:0000313" key="13">
    <source>
        <dbReference type="EMBL" id="USF87520.1"/>
    </source>
</evidence>
<dbReference type="PANTHER" id="PTHR32089">
    <property type="entry name" value="METHYL-ACCEPTING CHEMOTAXIS PROTEIN MCPB"/>
    <property type="match status" value="1"/>
</dbReference>
<dbReference type="GO" id="GO:0005886">
    <property type="term" value="C:plasma membrane"/>
    <property type="evidence" value="ECO:0007669"/>
    <property type="project" value="UniProtKB-SubCell"/>
</dbReference>
<dbReference type="EMBL" id="CP090569">
    <property type="protein sequence ID" value="USF87520.1"/>
    <property type="molecule type" value="Genomic_DNA"/>
</dbReference>
<dbReference type="PROSITE" id="PS50192">
    <property type="entry name" value="T_SNARE"/>
    <property type="match status" value="1"/>
</dbReference>
<keyword evidence="14" id="KW-1185">Reference proteome</keyword>
<evidence type="ECO:0000256" key="2">
    <source>
        <dbReference type="ARBA" id="ARBA00022519"/>
    </source>
</evidence>
<feature type="domain" description="T-SNARE coiled-coil homology" evidence="11">
    <location>
        <begin position="477"/>
        <end position="539"/>
    </location>
</feature>
<accession>A0A9J6ZY74</accession>
<feature type="transmembrane region" description="Helical" evidence="9">
    <location>
        <begin position="209"/>
        <end position="229"/>
    </location>
</feature>
<evidence type="ECO:0000256" key="7">
    <source>
        <dbReference type="ARBA" id="ARBA00029447"/>
    </source>
</evidence>
<comment type="subcellular location">
    <subcellularLocation>
        <location evidence="1">Cell inner membrane</location>
        <topology evidence="1">Multi-pass membrane protein</topology>
    </subcellularLocation>
</comment>
<evidence type="ECO:0000256" key="6">
    <source>
        <dbReference type="ARBA" id="ARBA00023224"/>
    </source>
</evidence>
<evidence type="ECO:0000259" key="10">
    <source>
        <dbReference type="PROSITE" id="PS50111"/>
    </source>
</evidence>
<keyword evidence="6 8" id="KW-0807">Transducer</keyword>
<evidence type="ECO:0000256" key="8">
    <source>
        <dbReference type="PROSITE-ProRule" id="PRU00284"/>
    </source>
</evidence>
<keyword evidence="5 9" id="KW-0472">Membrane</keyword>
<dbReference type="KEGG" id="eps:L0Y14_15600"/>
<dbReference type="SMART" id="SM00304">
    <property type="entry name" value="HAMP"/>
    <property type="match status" value="1"/>
</dbReference>
<name>A0A9J6ZY74_9GAMM</name>
<dbReference type="CDD" id="cd06225">
    <property type="entry name" value="HAMP"/>
    <property type="match status" value="1"/>
</dbReference>
<dbReference type="GO" id="GO:0007165">
    <property type="term" value="P:signal transduction"/>
    <property type="evidence" value="ECO:0007669"/>
    <property type="project" value="UniProtKB-KW"/>
</dbReference>
<keyword evidence="2" id="KW-1003">Cell membrane</keyword>
<dbReference type="InterPro" id="IPR021796">
    <property type="entry name" value="Tll0287-like_dom"/>
</dbReference>
<feature type="domain" description="Methyl-accepting transducer" evidence="10">
    <location>
        <begin position="290"/>
        <end position="526"/>
    </location>
</feature>
<dbReference type="Pfam" id="PF11845">
    <property type="entry name" value="Tll0287-like"/>
    <property type="match status" value="1"/>
</dbReference>
<dbReference type="Gene3D" id="1.10.287.950">
    <property type="entry name" value="Methyl-accepting chemotaxis protein"/>
    <property type="match status" value="1"/>
</dbReference>
<dbReference type="Pfam" id="PF00015">
    <property type="entry name" value="MCPsignal"/>
    <property type="match status" value="1"/>
</dbReference>
<dbReference type="InterPro" id="IPR000727">
    <property type="entry name" value="T_SNARE_dom"/>
</dbReference>
<dbReference type="InterPro" id="IPR003660">
    <property type="entry name" value="HAMP_dom"/>
</dbReference>
<keyword evidence="4 9" id="KW-1133">Transmembrane helix</keyword>
<evidence type="ECO:0000259" key="11">
    <source>
        <dbReference type="PROSITE" id="PS50192"/>
    </source>
</evidence>
<feature type="domain" description="HAMP" evidence="12">
    <location>
        <begin position="231"/>
        <end position="285"/>
    </location>
</feature>
<evidence type="ECO:0000256" key="4">
    <source>
        <dbReference type="ARBA" id="ARBA00022989"/>
    </source>
</evidence>
<reference evidence="13" key="1">
    <citation type="journal article" date="2022" name="Mol. Ecol. Resour.">
        <title>The complete and closed genome of the facultative generalist Candidatus Endoriftia persephone from deep-sea hydrothermal vents.</title>
        <authorList>
            <person name="de Oliveira A.L."/>
            <person name="Srivastava A."/>
            <person name="Espada-Hinojosa S."/>
            <person name="Bright M."/>
        </authorList>
    </citation>
    <scope>NUCLEOTIDE SEQUENCE</scope>
    <source>
        <strain evidence="13">Tica-EPR-9o50.N</strain>
    </source>
</reference>
<feature type="transmembrane region" description="Helical" evidence="9">
    <location>
        <begin position="6"/>
        <end position="28"/>
    </location>
</feature>
<evidence type="ECO:0000256" key="3">
    <source>
        <dbReference type="ARBA" id="ARBA00022692"/>
    </source>
</evidence>
<dbReference type="CDD" id="cd11386">
    <property type="entry name" value="MCP_signal"/>
    <property type="match status" value="1"/>
</dbReference>
<dbReference type="SMART" id="SM00283">
    <property type="entry name" value="MA"/>
    <property type="match status" value="1"/>
</dbReference>
<dbReference type="PROSITE" id="PS50885">
    <property type="entry name" value="HAMP"/>
    <property type="match status" value="1"/>
</dbReference>
<dbReference type="Proteomes" id="UP001056649">
    <property type="component" value="Chromosome"/>
</dbReference>
<evidence type="ECO:0000256" key="5">
    <source>
        <dbReference type="ARBA" id="ARBA00023136"/>
    </source>
</evidence>
<gene>
    <name evidence="13" type="ORF">L0Y14_15600</name>
</gene>
<sequence length="562" mass="61094">MRKSLFWGLFFPILGVFAIGLALVTWYIPILVKQNAEMEALAVAKTMVNQFKTLRSYYTRNVIGKVVGKGGLNASINHHSESDSIPLPATMIHDLSALLKDQGTQIKLYSAFPFPNRKSRTLDSFQRDAWERLIKTPDTPVTRTEQRGDRTFVRVGIADLMVADACVACHNSHPDTPKNDWRKGDVRGVLEIEMPIDEQLANGARISNYLTLTLLLLATVMLGTLYLVYRATIGNKLEAVIDALQEIAAGDGDLSRRLDTEGEHETARIGQAFNLFVEKLQHTVGNITSLGDQLTGSAQQLADVSRTSSATLAQQEQETVQVANAVEQMSMATQEIARSATSAADATDDTLNATRAGQDLMQKNMQVTQQLSQEIQQATEALYQLTTDSKEIGSVLAVIRSIAEQTNLLALNAAIEAARAGDQGRGFAVVADEVRTLAGRTQESTEEIQQMTTRLQEATGATVQAMDKSRSSADATLALAGEVADHLTHITESVETITSLNTQVAAASEQQGQMVGAVNRSLTGISQLSQTSAKNACQVDAEVNTLHQLTNQLKELTNHFKL</sequence>
<dbReference type="RefSeq" id="WP_005959838.1">
    <property type="nucleotide sequence ID" value="NZ_CP090569.1"/>
</dbReference>
<keyword evidence="3 9" id="KW-0812">Transmembrane</keyword>
<comment type="similarity">
    <text evidence="7">Belongs to the methyl-accepting chemotaxis (MCP) protein family.</text>
</comment>
<dbReference type="Pfam" id="PF00672">
    <property type="entry name" value="HAMP"/>
    <property type="match status" value="1"/>
</dbReference>
<dbReference type="GO" id="GO:0006935">
    <property type="term" value="P:chemotaxis"/>
    <property type="evidence" value="ECO:0007669"/>
    <property type="project" value="UniProtKB-ARBA"/>
</dbReference>
<evidence type="ECO:0000256" key="1">
    <source>
        <dbReference type="ARBA" id="ARBA00004429"/>
    </source>
</evidence>
<organism evidence="13 14">
    <name type="scientific">Candidatus Endoriftia persephonae</name>
    <dbReference type="NCBI Taxonomy" id="393765"/>
    <lineage>
        <taxon>Bacteria</taxon>
        <taxon>Pseudomonadati</taxon>
        <taxon>Pseudomonadota</taxon>
        <taxon>Gammaproteobacteria</taxon>
        <taxon>Chromatiales</taxon>
        <taxon>Sedimenticolaceae</taxon>
        <taxon>Candidatus Endoriftia</taxon>
    </lineage>
</organism>
<dbReference type="AlphaFoldDB" id="A0A9J6ZY74"/>
<evidence type="ECO:0000256" key="9">
    <source>
        <dbReference type="SAM" id="Phobius"/>
    </source>
</evidence>